<evidence type="ECO:0000313" key="2">
    <source>
        <dbReference type="Proteomes" id="UP001163324"/>
    </source>
</evidence>
<dbReference type="EMBL" id="CM047942">
    <property type="protein sequence ID" value="KAI9901632.1"/>
    <property type="molecule type" value="Genomic_DNA"/>
</dbReference>
<dbReference type="Proteomes" id="UP001163324">
    <property type="component" value="Chromosome 3"/>
</dbReference>
<accession>A0ACC0V646</accession>
<proteinExistence type="predicted"/>
<reference evidence="1" key="1">
    <citation type="submission" date="2022-10" db="EMBL/GenBank/DDBJ databases">
        <title>Complete Genome of Trichothecium roseum strain YXFP-22015, a Plant Pathogen Isolated from Citrus.</title>
        <authorList>
            <person name="Wang Y."/>
            <person name="Zhu L."/>
        </authorList>
    </citation>
    <scope>NUCLEOTIDE SEQUENCE</scope>
    <source>
        <strain evidence="1">YXFP-22015</strain>
    </source>
</reference>
<comment type="caution">
    <text evidence="1">The sequence shown here is derived from an EMBL/GenBank/DDBJ whole genome shotgun (WGS) entry which is preliminary data.</text>
</comment>
<keyword evidence="2" id="KW-1185">Reference proteome</keyword>
<gene>
    <name evidence="1" type="ORF">N3K66_003449</name>
</gene>
<organism evidence="1 2">
    <name type="scientific">Trichothecium roseum</name>
    <dbReference type="NCBI Taxonomy" id="47278"/>
    <lineage>
        <taxon>Eukaryota</taxon>
        <taxon>Fungi</taxon>
        <taxon>Dikarya</taxon>
        <taxon>Ascomycota</taxon>
        <taxon>Pezizomycotina</taxon>
        <taxon>Sordariomycetes</taxon>
        <taxon>Hypocreomycetidae</taxon>
        <taxon>Hypocreales</taxon>
        <taxon>Hypocreales incertae sedis</taxon>
        <taxon>Trichothecium</taxon>
    </lineage>
</organism>
<protein>
    <submittedName>
        <fullName evidence="1">Uncharacterized protein</fullName>
    </submittedName>
</protein>
<sequence length="242" mass="28894">MSRRCYIEAGGLGRQQFVSLKRSRSYGHHHHKHLHHLDHLWDHHHHHPYDEVKYYKVGVDEWNTLKERERVLDENNKTLVAENKSLRSSLSASQAEAHRLEHVVLVQVQSQLSVVYDDNQGLRKSLDKAAESVAKHHAEAERLQDKNEKMEKDLKDARDEISDLKSKIRHLTKDIDDRVCRICRGVTEIRKDVDYWRGQSRDHWKAKWEDLKRRHDQLIELLDSRTERMKAYEEILKRRSII</sequence>
<name>A0ACC0V646_9HYPO</name>
<evidence type="ECO:0000313" key="1">
    <source>
        <dbReference type="EMBL" id="KAI9901632.1"/>
    </source>
</evidence>